<feature type="region of interest" description="Disordered" evidence="1">
    <location>
        <begin position="88"/>
        <end position="109"/>
    </location>
</feature>
<dbReference type="Proteomes" id="UP001500279">
    <property type="component" value="Unassembled WGS sequence"/>
</dbReference>
<reference evidence="3" key="1">
    <citation type="journal article" date="2019" name="Int. J. Syst. Evol. Microbiol.">
        <title>The Global Catalogue of Microorganisms (GCM) 10K type strain sequencing project: providing services to taxonomists for standard genome sequencing and annotation.</title>
        <authorList>
            <consortium name="The Broad Institute Genomics Platform"/>
            <consortium name="The Broad Institute Genome Sequencing Center for Infectious Disease"/>
            <person name="Wu L."/>
            <person name="Ma J."/>
        </authorList>
    </citation>
    <scope>NUCLEOTIDE SEQUENCE [LARGE SCALE GENOMIC DNA]</scope>
    <source>
        <strain evidence="3">JCM 15503</strain>
    </source>
</reference>
<dbReference type="PANTHER" id="PTHR11669:SF8">
    <property type="entry name" value="DNA POLYMERASE III SUBUNIT DELTA"/>
    <property type="match status" value="1"/>
</dbReference>
<organism evidence="2 3">
    <name type="scientific">Ideonella azotifigens</name>
    <dbReference type="NCBI Taxonomy" id="513160"/>
    <lineage>
        <taxon>Bacteria</taxon>
        <taxon>Pseudomonadati</taxon>
        <taxon>Pseudomonadota</taxon>
        <taxon>Betaproteobacteria</taxon>
        <taxon>Burkholderiales</taxon>
        <taxon>Sphaerotilaceae</taxon>
        <taxon>Ideonella</taxon>
    </lineage>
</organism>
<evidence type="ECO:0000313" key="3">
    <source>
        <dbReference type="Proteomes" id="UP001500279"/>
    </source>
</evidence>
<comment type="caution">
    <text evidence="2">The sequence shown here is derived from an EMBL/GenBank/DDBJ whole genome shotgun (WGS) entry which is preliminary data.</text>
</comment>
<keyword evidence="3" id="KW-1185">Reference proteome</keyword>
<accession>A0ABP3VLJ4</accession>
<dbReference type="Pfam" id="PF13177">
    <property type="entry name" value="DNA_pol3_delta2"/>
    <property type="match status" value="1"/>
</dbReference>
<dbReference type="SUPFAM" id="SSF52540">
    <property type="entry name" value="P-loop containing nucleoside triphosphate hydrolases"/>
    <property type="match status" value="1"/>
</dbReference>
<sequence>MRTEKDLPWLAEPLRQLRDGQRGHALILQGGIGAGLLELALRLAQAWLCEQPPGPCDQCAGCHLALAHTHPDLKVLMPEAWQQRLEWSGEEEGAAAEDGSKSKKKPSREIKVEAVRQAIDWSHTSNARGQAKVLVLFPADAMNAVAANALLKTLEEPAPGTKVLLAVEDPEHLLPTLRSRCQRSRLAPPDEASALAWLGQQGLAQPQALLRAAGGQPLGALELASQGLSGDAWAGLPRQLAQGDWAMLASWPLPQALHTLQCLCHDLMARSCGGVPRYFPTEALPAVADWAALSEWSRELQRVRRHEDHPWQAGLVLESLLGQLQPLLRKRASRAGAA</sequence>
<proteinExistence type="predicted"/>
<dbReference type="EMBL" id="BAAAEW010000025">
    <property type="protein sequence ID" value="GAA0758508.1"/>
    <property type="molecule type" value="Genomic_DNA"/>
</dbReference>
<dbReference type="PANTHER" id="PTHR11669">
    <property type="entry name" value="REPLICATION FACTOR C / DNA POLYMERASE III GAMMA-TAU SUBUNIT"/>
    <property type="match status" value="1"/>
</dbReference>
<dbReference type="InterPro" id="IPR050238">
    <property type="entry name" value="DNA_Rep/Repair_Clamp_Loader"/>
</dbReference>
<evidence type="ECO:0000313" key="2">
    <source>
        <dbReference type="EMBL" id="GAA0758508.1"/>
    </source>
</evidence>
<dbReference type="InterPro" id="IPR027417">
    <property type="entry name" value="P-loop_NTPase"/>
</dbReference>
<dbReference type="RefSeq" id="WP_231012156.1">
    <property type="nucleotide sequence ID" value="NZ_BAAAEW010000025.1"/>
</dbReference>
<gene>
    <name evidence="2" type="ORF">GCM10009107_39100</name>
</gene>
<name>A0ABP3VLJ4_9BURK</name>
<evidence type="ECO:0000256" key="1">
    <source>
        <dbReference type="SAM" id="MobiDB-lite"/>
    </source>
</evidence>
<dbReference type="Gene3D" id="3.40.50.300">
    <property type="entry name" value="P-loop containing nucleotide triphosphate hydrolases"/>
    <property type="match status" value="1"/>
</dbReference>
<protein>
    <submittedName>
        <fullName evidence="2">DNA polymerase III subunit delta</fullName>
    </submittedName>
</protein>